<evidence type="ECO:0000256" key="3">
    <source>
        <dbReference type="ARBA" id="ARBA00023027"/>
    </source>
</evidence>
<dbReference type="Gene3D" id="3.40.605.10">
    <property type="entry name" value="Aldehyde Dehydrogenase, Chain A, domain 1"/>
    <property type="match status" value="1"/>
</dbReference>
<dbReference type="InterPro" id="IPR016161">
    <property type="entry name" value="Ald_DH/histidinol_DH"/>
</dbReference>
<dbReference type="CDD" id="cd07093">
    <property type="entry name" value="ALDH_F8_HMSADH"/>
    <property type="match status" value="1"/>
</dbReference>
<sequence length="478" mass="51336">MESFGHVIDGEEVPSLDGATFESIDPWERAPWATVALGSAADAHRAVDAARRAFDEGPWSRLGHVERGRILHRLADLIEERGAELALADTTDMGKPIAETRGHDVPRSAQNFRFFADHARLTPAEVFPMPTGHHAYTQYDPAGVVAAIAPWNFPLMMETWKVAPALAWGNTVVLKPAEQSPASATILARLALEAGVPPGVLNVVHGYGPRSVGEALTASPLVDRITFTGESGTGRAISRAAAQNLTPVSLELGGKGANIVFADADLAQAVDWSIKAIYTNSGQVCLAGSRLYVQESILDEFLARFTAAAAALRAGDPKHPDTQIGPLSSREHFDKVVGYLDIAEQEGGQLLTSGAPDGWSVPPTVVVGAPQRARVTQEEIFGPVVVVLPFTDEKEAVDLANDTPYGLNAMMFTRDLARAHRVSRALRVGTVWTNCFFVRDLRAPFGGAKNSGVGREGGSYSREFFTEPKAVVMEIDER</sequence>
<dbReference type="InterPro" id="IPR015590">
    <property type="entry name" value="Aldehyde_DH_dom"/>
</dbReference>
<dbReference type="InterPro" id="IPR016162">
    <property type="entry name" value="Ald_DH_N"/>
</dbReference>
<dbReference type="Proteomes" id="UP001185737">
    <property type="component" value="Unassembled WGS sequence"/>
</dbReference>
<reference evidence="5 6" key="1">
    <citation type="submission" date="2023-10" db="EMBL/GenBank/DDBJ databases">
        <title>Development of a sustainable strategy for remediation of hydrocarbon-contaminated territories based on the waste exchange concept.</title>
        <authorList>
            <person name="Krivoruchko A."/>
        </authorList>
    </citation>
    <scope>NUCLEOTIDE SEQUENCE [LARGE SCALE GENOMIC DNA]</scope>
    <source>
        <strain evidence="5 6">IEGM 60</strain>
    </source>
</reference>
<evidence type="ECO:0000313" key="5">
    <source>
        <dbReference type="EMBL" id="MDV6285826.1"/>
    </source>
</evidence>
<keyword evidence="6" id="KW-1185">Reference proteome</keyword>
<organism evidence="5 6">
    <name type="scientific">Rhodococcus jostii</name>
    <dbReference type="NCBI Taxonomy" id="132919"/>
    <lineage>
        <taxon>Bacteria</taxon>
        <taxon>Bacillati</taxon>
        <taxon>Actinomycetota</taxon>
        <taxon>Actinomycetes</taxon>
        <taxon>Mycobacteriales</taxon>
        <taxon>Nocardiaceae</taxon>
        <taxon>Rhodococcus</taxon>
    </lineage>
</organism>
<comment type="caution">
    <text evidence="5">The sequence shown here is derived from an EMBL/GenBank/DDBJ whole genome shotgun (WGS) entry which is preliminary data.</text>
</comment>
<dbReference type="RefSeq" id="WP_317571146.1">
    <property type="nucleotide sequence ID" value="NZ_JAWLKA010000029.1"/>
</dbReference>
<accession>A0ABU4CQI5</accession>
<evidence type="ECO:0000259" key="4">
    <source>
        <dbReference type="Pfam" id="PF00171"/>
    </source>
</evidence>
<dbReference type="EMBL" id="JAWLKA010000029">
    <property type="protein sequence ID" value="MDV6285826.1"/>
    <property type="molecule type" value="Genomic_DNA"/>
</dbReference>
<dbReference type="InterPro" id="IPR016160">
    <property type="entry name" value="Ald_DH_CS_CYS"/>
</dbReference>
<evidence type="ECO:0000256" key="2">
    <source>
        <dbReference type="ARBA" id="ARBA00023002"/>
    </source>
</evidence>
<keyword evidence="3" id="KW-0520">NAD</keyword>
<protein>
    <submittedName>
        <fullName evidence="5">Aldehyde dehydrogenase</fullName>
    </submittedName>
</protein>
<dbReference type="PANTHER" id="PTHR43720">
    <property type="entry name" value="2-AMINOMUCONIC SEMIALDEHYDE DEHYDROGENASE"/>
    <property type="match status" value="1"/>
</dbReference>
<evidence type="ECO:0000313" key="6">
    <source>
        <dbReference type="Proteomes" id="UP001185737"/>
    </source>
</evidence>
<dbReference type="Pfam" id="PF00171">
    <property type="entry name" value="Aldedh"/>
    <property type="match status" value="1"/>
</dbReference>
<dbReference type="Gene3D" id="3.40.309.10">
    <property type="entry name" value="Aldehyde Dehydrogenase, Chain A, domain 2"/>
    <property type="match status" value="1"/>
</dbReference>
<feature type="domain" description="Aldehyde dehydrogenase" evidence="4">
    <location>
        <begin position="19"/>
        <end position="471"/>
    </location>
</feature>
<gene>
    <name evidence="5" type="ORF">R3Q59_35660</name>
</gene>
<dbReference type="InterPro" id="IPR016163">
    <property type="entry name" value="Ald_DH_C"/>
</dbReference>
<evidence type="ECO:0000256" key="1">
    <source>
        <dbReference type="ARBA" id="ARBA00009986"/>
    </source>
</evidence>
<dbReference type="PROSITE" id="PS00070">
    <property type="entry name" value="ALDEHYDE_DEHYDR_CYS"/>
    <property type="match status" value="1"/>
</dbReference>
<name>A0ABU4CQI5_RHOJO</name>
<comment type="similarity">
    <text evidence="1">Belongs to the aldehyde dehydrogenase family.</text>
</comment>
<proteinExistence type="inferred from homology"/>
<keyword evidence="2" id="KW-0560">Oxidoreductase</keyword>
<dbReference type="PANTHER" id="PTHR43720:SF2">
    <property type="entry name" value="2-AMINOMUCONIC SEMIALDEHYDE DEHYDROGENASE"/>
    <property type="match status" value="1"/>
</dbReference>
<dbReference type="SUPFAM" id="SSF53720">
    <property type="entry name" value="ALDH-like"/>
    <property type="match status" value="1"/>
</dbReference>